<dbReference type="Gene3D" id="1.25.40.10">
    <property type="entry name" value="Tetratricopeptide repeat domain"/>
    <property type="match status" value="1"/>
</dbReference>
<dbReference type="AlphaFoldDB" id="A0A811MYB8"/>
<keyword evidence="9" id="KW-0732">Signal</keyword>
<evidence type="ECO:0000256" key="3">
    <source>
        <dbReference type="ARBA" id="ARBA00022737"/>
    </source>
</evidence>
<dbReference type="FunFam" id="1.25.40.10:FF:000008">
    <property type="entry name" value="Peptidylprolyl isomerase"/>
    <property type="match status" value="1"/>
</dbReference>
<dbReference type="OrthoDB" id="638728at2759"/>
<comment type="catalytic activity">
    <reaction evidence="1">
        <text>[protein]-peptidylproline (omega=180) = [protein]-peptidylproline (omega=0)</text>
        <dbReference type="Rhea" id="RHEA:16237"/>
        <dbReference type="Rhea" id="RHEA-COMP:10747"/>
        <dbReference type="Rhea" id="RHEA-COMP:10748"/>
        <dbReference type="ChEBI" id="CHEBI:83833"/>
        <dbReference type="ChEBI" id="CHEBI:83834"/>
        <dbReference type="EC" id="5.2.1.8"/>
    </reaction>
</comment>
<feature type="chain" id="PRO_5033019592" description="peptidylprolyl isomerase" evidence="9">
    <location>
        <begin position="23"/>
        <end position="211"/>
    </location>
</feature>
<dbReference type="PANTHER" id="PTHR46512">
    <property type="entry name" value="PEPTIDYLPROLYL ISOMERASE"/>
    <property type="match status" value="1"/>
</dbReference>
<dbReference type="Proteomes" id="UP000604825">
    <property type="component" value="Unassembled WGS sequence"/>
</dbReference>
<dbReference type="EMBL" id="CAJGYO010000002">
    <property type="protein sequence ID" value="CAD6214391.1"/>
    <property type="molecule type" value="Genomic_DNA"/>
</dbReference>
<dbReference type="InterPro" id="IPR050754">
    <property type="entry name" value="FKBP4/5/8-like"/>
</dbReference>
<dbReference type="Pfam" id="PF13181">
    <property type="entry name" value="TPR_8"/>
    <property type="match status" value="1"/>
</dbReference>
<dbReference type="GO" id="GO:0003755">
    <property type="term" value="F:peptidyl-prolyl cis-trans isomerase activity"/>
    <property type="evidence" value="ECO:0007669"/>
    <property type="project" value="UniProtKB-EC"/>
</dbReference>
<gene>
    <name evidence="10" type="ORF">NCGR_LOCUS9808</name>
</gene>
<name>A0A811MYB8_9POAL</name>
<dbReference type="SMART" id="SM00028">
    <property type="entry name" value="TPR"/>
    <property type="match status" value="3"/>
</dbReference>
<sequence length="211" mass="23974">MKISVSIILAYLTSSFYGISLAEQEKESWEMSAHEKLEAAEKSKVAGNDLFKIGKFQRAANKYNKALNYVNEDGHFEDEPEKLIKTLRVSCWLNHAACCLKLKDFTQAISLCSKVLEIESCNVKALYRRAQAYGELYDLELAKTDVLKALELDPNNKEVKLLQANLKKLQMERNKVDAKVYANRFDRTAKESDVVSKSVDAKKAEEVVKEL</sequence>
<dbReference type="EC" id="5.2.1.8" evidence="2"/>
<proteinExistence type="predicted"/>
<evidence type="ECO:0000256" key="5">
    <source>
        <dbReference type="ARBA" id="ARBA00023110"/>
    </source>
</evidence>
<evidence type="ECO:0000313" key="11">
    <source>
        <dbReference type="Proteomes" id="UP000604825"/>
    </source>
</evidence>
<evidence type="ECO:0000256" key="7">
    <source>
        <dbReference type="ARBA" id="ARBA00029569"/>
    </source>
</evidence>
<keyword evidence="6" id="KW-0413">Isomerase</keyword>
<organism evidence="10 11">
    <name type="scientific">Miscanthus lutarioriparius</name>
    <dbReference type="NCBI Taxonomy" id="422564"/>
    <lineage>
        <taxon>Eukaryota</taxon>
        <taxon>Viridiplantae</taxon>
        <taxon>Streptophyta</taxon>
        <taxon>Embryophyta</taxon>
        <taxon>Tracheophyta</taxon>
        <taxon>Spermatophyta</taxon>
        <taxon>Magnoliopsida</taxon>
        <taxon>Liliopsida</taxon>
        <taxon>Poales</taxon>
        <taxon>Poaceae</taxon>
        <taxon>PACMAD clade</taxon>
        <taxon>Panicoideae</taxon>
        <taxon>Andropogonodae</taxon>
        <taxon>Andropogoneae</taxon>
        <taxon>Saccharinae</taxon>
        <taxon>Miscanthus</taxon>
    </lineage>
</organism>
<evidence type="ECO:0000256" key="6">
    <source>
        <dbReference type="ARBA" id="ARBA00023235"/>
    </source>
</evidence>
<evidence type="ECO:0000313" key="10">
    <source>
        <dbReference type="EMBL" id="CAD6214391.1"/>
    </source>
</evidence>
<evidence type="ECO:0000256" key="4">
    <source>
        <dbReference type="ARBA" id="ARBA00022803"/>
    </source>
</evidence>
<reference evidence="10" key="1">
    <citation type="submission" date="2020-10" db="EMBL/GenBank/DDBJ databases">
        <authorList>
            <person name="Han B."/>
            <person name="Lu T."/>
            <person name="Zhao Q."/>
            <person name="Huang X."/>
            <person name="Zhao Y."/>
        </authorList>
    </citation>
    <scope>NUCLEOTIDE SEQUENCE</scope>
</reference>
<accession>A0A811MYB8</accession>
<protein>
    <recommendedName>
        <fullName evidence="2">peptidylprolyl isomerase</fullName>
        <ecNumber evidence="2">5.2.1.8</ecNumber>
    </recommendedName>
    <alternativeName>
        <fullName evidence="7">Rotamase</fullName>
    </alternativeName>
</protein>
<keyword evidence="11" id="KW-1185">Reference proteome</keyword>
<keyword evidence="5" id="KW-0697">Rotamase</keyword>
<keyword evidence="3" id="KW-0677">Repeat</keyword>
<dbReference type="PANTHER" id="PTHR46512:SF9">
    <property type="entry name" value="PEPTIDYLPROLYL ISOMERASE"/>
    <property type="match status" value="1"/>
</dbReference>
<dbReference type="SUPFAM" id="SSF48452">
    <property type="entry name" value="TPR-like"/>
    <property type="match status" value="1"/>
</dbReference>
<feature type="signal peptide" evidence="9">
    <location>
        <begin position="1"/>
        <end position="22"/>
    </location>
</feature>
<evidence type="ECO:0000256" key="9">
    <source>
        <dbReference type="SAM" id="SignalP"/>
    </source>
</evidence>
<dbReference type="PROSITE" id="PS50005">
    <property type="entry name" value="TPR"/>
    <property type="match status" value="1"/>
</dbReference>
<dbReference type="InterPro" id="IPR011990">
    <property type="entry name" value="TPR-like_helical_dom_sf"/>
</dbReference>
<evidence type="ECO:0000256" key="8">
    <source>
        <dbReference type="PROSITE-ProRule" id="PRU00339"/>
    </source>
</evidence>
<dbReference type="InterPro" id="IPR019734">
    <property type="entry name" value="TPR_rpt"/>
</dbReference>
<comment type="caution">
    <text evidence="10">The sequence shown here is derived from an EMBL/GenBank/DDBJ whole genome shotgun (WGS) entry which is preliminary data.</text>
</comment>
<evidence type="ECO:0000256" key="2">
    <source>
        <dbReference type="ARBA" id="ARBA00013194"/>
    </source>
</evidence>
<evidence type="ECO:0000256" key="1">
    <source>
        <dbReference type="ARBA" id="ARBA00000971"/>
    </source>
</evidence>
<feature type="repeat" description="TPR" evidence="8">
    <location>
        <begin position="123"/>
        <end position="156"/>
    </location>
</feature>
<keyword evidence="4 8" id="KW-0802">TPR repeat</keyword>